<dbReference type="Gene3D" id="3.40.50.620">
    <property type="entry name" value="HUPs"/>
    <property type="match status" value="1"/>
</dbReference>
<dbReference type="GO" id="GO:0006431">
    <property type="term" value="P:methionyl-tRNA aminoacylation"/>
    <property type="evidence" value="ECO:0007669"/>
    <property type="project" value="UniProtKB-UniRule"/>
</dbReference>
<dbReference type="InterPro" id="IPR014758">
    <property type="entry name" value="Met-tRNA_synth"/>
</dbReference>
<dbReference type="Gene3D" id="1.10.730.10">
    <property type="entry name" value="Isoleucyl-tRNA Synthetase, Domain 1"/>
    <property type="match status" value="1"/>
</dbReference>
<dbReference type="NCBIfam" id="TIGR00399">
    <property type="entry name" value="metG_C_term"/>
    <property type="match status" value="1"/>
</dbReference>
<organism evidence="19 20">
    <name type="scientific">Sorangium cellulosum So0157-2</name>
    <dbReference type="NCBI Taxonomy" id="1254432"/>
    <lineage>
        <taxon>Bacteria</taxon>
        <taxon>Pseudomonadati</taxon>
        <taxon>Myxococcota</taxon>
        <taxon>Polyangia</taxon>
        <taxon>Polyangiales</taxon>
        <taxon>Polyangiaceae</taxon>
        <taxon>Sorangium</taxon>
    </lineage>
</organism>
<feature type="region of interest" description="Disordered" evidence="17">
    <location>
        <begin position="1"/>
        <end position="27"/>
    </location>
</feature>
<name>S4Y9T9_SORCE</name>
<proteinExistence type="inferred from homology"/>
<evidence type="ECO:0000256" key="17">
    <source>
        <dbReference type="SAM" id="MobiDB-lite"/>
    </source>
</evidence>
<evidence type="ECO:0000256" key="10">
    <source>
        <dbReference type="ARBA" id="ARBA00022833"/>
    </source>
</evidence>
<comment type="subunit">
    <text evidence="4 16">Homodimer.</text>
</comment>
<dbReference type="Pfam" id="PF19303">
    <property type="entry name" value="Anticodon_3"/>
    <property type="match status" value="1"/>
</dbReference>
<evidence type="ECO:0000256" key="15">
    <source>
        <dbReference type="ARBA" id="ARBA00047364"/>
    </source>
</evidence>
<reference evidence="19 20" key="1">
    <citation type="journal article" date="2013" name="Sci. Rep.">
        <title>Extraordinary expansion of a Sorangium cellulosum genome from an alkaline milieu.</title>
        <authorList>
            <person name="Han K."/>
            <person name="Li Z.F."/>
            <person name="Peng R."/>
            <person name="Zhu L.P."/>
            <person name="Zhou T."/>
            <person name="Wang L.G."/>
            <person name="Li S.G."/>
            <person name="Zhang X.B."/>
            <person name="Hu W."/>
            <person name="Wu Z.H."/>
            <person name="Qin N."/>
            <person name="Li Y.Z."/>
        </authorList>
    </citation>
    <scope>NUCLEOTIDE SEQUENCE [LARGE SCALE GENOMIC DNA]</scope>
    <source>
        <strain evidence="19 20">So0157-2</strain>
    </source>
</reference>
<accession>S4Y9T9</accession>
<evidence type="ECO:0000256" key="11">
    <source>
        <dbReference type="ARBA" id="ARBA00022840"/>
    </source>
</evidence>
<keyword evidence="6 16" id="KW-0820">tRNA-binding</keyword>
<dbReference type="PANTHER" id="PTHR45765:SF1">
    <property type="entry name" value="METHIONINE--TRNA LIGASE, CYTOPLASMIC"/>
    <property type="match status" value="1"/>
</dbReference>
<dbReference type="InterPro" id="IPR004495">
    <property type="entry name" value="Met-tRNA-synth_bsu_C"/>
</dbReference>
<dbReference type="CDD" id="cd02800">
    <property type="entry name" value="tRNA_bind_EcMetRS_like"/>
    <property type="match status" value="1"/>
</dbReference>
<dbReference type="EC" id="6.1.1.10" evidence="16"/>
<dbReference type="InterPro" id="IPR012340">
    <property type="entry name" value="NA-bd_OB-fold"/>
</dbReference>
<keyword evidence="12 16" id="KW-0694">RNA-binding</keyword>
<dbReference type="PROSITE" id="PS50886">
    <property type="entry name" value="TRBD"/>
    <property type="match status" value="1"/>
</dbReference>
<dbReference type="GO" id="GO:0000049">
    <property type="term" value="F:tRNA binding"/>
    <property type="evidence" value="ECO:0007669"/>
    <property type="project" value="UniProtKB-UniRule"/>
</dbReference>
<evidence type="ECO:0000256" key="8">
    <source>
        <dbReference type="ARBA" id="ARBA00022723"/>
    </source>
</evidence>
<feature type="short sequence motif" description="'KMSKS' region" evidence="16">
    <location>
        <begin position="362"/>
        <end position="366"/>
    </location>
</feature>
<dbReference type="EMBL" id="CP003969">
    <property type="protein sequence ID" value="AGP41091.1"/>
    <property type="molecule type" value="Genomic_DNA"/>
</dbReference>
<dbReference type="PATRIC" id="fig|1254432.3.peg.10235"/>
<comment type="subcellular location">
    <subcellularLocation>
        <location evidence="2 16">Cytoplasm</location>
    </subcellularLocation>
</comment>
<evidence type="ECO:0000256" key="13">
    <source>
        <dbReference type="ARBA" id="ARBA00022917"/>
    </source>
</evidence>
<dbReference type="STRING" id="1254432.SCE1572_45295"/>
<dbReference type="Proteomes" id="UP000014803">
    <property type="component" value="Chromosome"/>
</dbReference>
<dbReference type="CDD" id="cd07957">
    <property type="entry name" value="Anticodon_Ia_Met"/>
    <property type="match status" value="1"/>
</dbReference>
<keyword evidence="5 16" id="KW-0963">Cytoplasm</keyword>
<feature type="binding site" evidence="16">
    <location>
        <position position="176"/>
    </location>
    <ligand>
        <name>Zn(2+)</name>
        <dbReference type="ChEBI" id="CHEBI:29105"/>
    </ligand>
</feature>
<evidence type="ECO:0000259" key="18">
    <source>
        <dbReference type="PROSITE" id="PS50886"/>
    </source>
</evidence>
<evidence type="ECO:0000256" key="2">
    <source>
        <dbReference type="ARBA" id="ARBA00004496"/>
    </source>
</evidence>
<dbReference type="InterPro" id="IPR015413">
    <property type="entry name" value="Methionyl/Leucyl_tRNA_Synth"/>
</dbReference>
<protein>
    <recommendedName>
        <fullName evidence="16">Methionine--tRNA ligase</fullName>
        <ecNumber evidence="16">6.1.1.10</ecNumber>
    </recommendedName>
    <alternativeName>
        <fullName evidence="16">Methionyl-tRNA synthetase</fullName>
        <shortName evidence="16">MetRS</shortName>
    </alternativeName>
</protein>
<dbReference type="GO" id="GO:0005829">
    <property type="term" value="C:cytosol"/>
    <property type="evidence" value="ECO:0007669"/>
    <property type="project" value="TreeGrafter"/>
</dbReference>
<dbReference type="GO" id="GO:0046872">
    <property type="term" value="F:metal ion binding"/>
    <property type="evidence" value="ECO:0007669"/>
    <property type="project" value="UniProtKB-KW"/>
</dbReference>
<dbReference type="AlphaFoldDB" id="S4Y9T9"/>
<evidence type="ECO:0000256" key="9">
    <source>
        <dbReference type="ARBA" id="ARBA00022741"/>
    </source>
</evidence>
<evidence type="ECO:0000256" key="16">
    <source>
        <dbReference type="HAMAP-Rule" id="MF_00098"/>
    </source>
</evidence>
<keyword evidence="14 16" id="KW-0030">Aminoacyl-tRNA synthetase</keyword>
<dbReference type="InterPro" id="IPR014729">
    <property type="entry name" value="Rossmann-like_a/b/a_fold"/>
</dbReference>
<dbReference type="FunFam" id="2.20.28.20:FF:000001">
    <property type="entry name" value="Methionine--tRNA ligase"/>
    <property type="match status" value="1"/>
</dbReference>
<dbReference type="Gene3D" id="2.40.50.140">
    <property type="entry name" value="Nucleic acid-binding proteins"/>
    <property type="match status" value="1"/>
</dbReference>
<gene>
    <name evidence="16 19" type="primary">metG</name>
    <name evidence="19" type="ORF">SCE1572_45295</name>
</gene>
<dbReference type="HOGENOM" id="CLU_009710_7_0_7"/>
<evidence type="ECO:0000256" key="7">
    <source>
        <dbReference type="ARBA" id="ARBA00022598"/>
    </source>
</evidence>
<dbReference type="SUPFAM" id="SSF47323">
    <property type="entry name" value="Anticodon-binding domain of a subclass of class I aminoacyl-tRNA synthetases"/>
    <property type="match status" value="1"/>
</dbReference>
<dbReference type="SUPFAM" id="SSF50249">
    <property type="entry name" value="Nucleic acid-binding proteins"/>
    <property type="match status" value="1"/>
</dbReference>
<feature type="binding site" evidence="16">
    <location>
        <position position="179"/>
    </location>
    <ligand>
        <name>Zn(2+)</name>
        <dbReference type="ChEBI" id="CHEBI:29105"/>
    </ligand>
</feature>
<evidence type="ECO:0000256" key="6">
    <source>
        <dbReference type="ARBA" id="ARBA00022555"/>
    </source>
</evidence>
<comment type="function">
    <text evidence="1 16">Is required not only for elongation of protein synthesis but also for the initiation of all mRNA translation through initiator tRNA(fMet) aminoacylation.</text>
</comment>
<feature type="binding site" evidence="16">
    <location>
        <position position="189"/>
    </location>
    <ligand>
        <name>Zn(2+)</name>
        <dbReference type="ChEBI" id="CHEBI:29105"/>
    </ligand>
</feature>
<comment type="similarity">
    <text evidence="3 16">Belongs to the class-I aminoacyl-tRNA synthetase family. MetG type 1 subfamily.</text>
</comment>
<keyword evidence="8 16" id="KW-0479">Metal-binding</keyword>
<dbReference type="NCBIfam" id="NF001100">
    <property type="entry name" value="PRK00133.1"/>
    <property type="match status" value="1"/>
</dbReference>
<dbReference type="InterPro" id="IPR029038">
    <property type="entry name" value="MetRS_Zn"/>
</dbReference>
<dbReference type="PRINTS" id="PR01041">
    <property type="entry name" value="TRNASYNTHMET"/>
</dbReference>
<keyword evidence="11 16" id="KW-0067">ATP-binding</keyword>
<evidence type="ECO:0000256" key="3">
    <source>
        <dbReference type="ARBA" id="ARBA00008258"/>
    </source>
</evidence>
<keyword evidence="7 16" id="KW-0436">Ligase</keyword>
<dbReference type="GO" id="GO:0005524">
    <property type="term" value="F:ATP binding"/>
    <property type="evidence" value="ECO:0007669"/>
    <property type="project" value="UniProtKB-UniRule"/>
</dbReference>
<keyword evidence="10 16" id="KW-0862">Zinc</keyword>
<dbReference type="InterPro" id="IPR001412">
    <property type="entry name" value="aa-tRNA-synth_I_CS"/>
</dbReference>
<dbReference type="NCBIfam" id="TIGR00398">
    <property type="entry name" value="metG"/>
    <property type="match status" value="1"/>
</dbReference>
<evidence type="ECO:0000256" key="1">
    <source>
        <dbReference type="ARBA" id="ARBA00003314"/>
    </source>
</evidence>
<dbReference type="InterPro" id="IPR002547">
    <property type="entry name" value="tRNA-bd_dom"/>
</dbReference>
<dbReference type="InterPro" id="IPR009080">
    <property type="entry name" value="tRNAsynth_Ia_anticodon-bd"/>
</dbReference>
<feature type="short sequence motif" description="'HIGH' region" evidence="16">
    <location>
        <begin position="45"/>
        <end position="55"/>
    </location>
</feature>
<dbReference type="GO" id="GO:0004825">
    <property type="term" value="F:methionine-tRNA ligase activity"/>
    <property type="evidence" value="ECO:0007669"/>
    <property type="project" value="UniProtKB-UniRule"/>
</dbReference>
<keyword evidence="9 16" id="KW-0547">Nucleotide-binding</keyword>
<evidence type="ECO:0000256" key="5">
    <source>
        <dbReference type="ARBA" id="ARBA00022490"/>
    </source>
</evidence>
<dbReference type="eggNOG" id="COG0143">
    <property type="taxonomic scope" value="Bacteria"/>
</dbReference>
<evidence type="ECO:0000313" key="20">
    <source>
        <dbReference type="Proteomes" id="UP000014803"/>
    </source>
</evidence>
<dbReference type="Gene3D" id="2.20.28.20">
    <property type="entry name" value="Methionyl-tRNA synthetase, Zn-domain"/>
    <property type="match status" value="1"/>
</dbReference>
<evidence type="ECO:0000256" key="12">
    <source>
        <dbReference type="ARBA" id="ARBA00022884"/>
    </source>
</evidence>
<evidence type="ECO:0000313" key="19">
    <source>
        <dbReference type="EMBL" id="AGP41091.1"/>
    </source>
</evidence>
<dbReference type="KEGG" id="scu:SCE1572_45295"/>
<feature type="binding site" evidence="16">
    <location>
        <position position="192"/>
    </location>
    <ligand>
        <name>Zn(2+)</name>
        <dbReference type="ChEBI" id="CHEBI:29105"/>
    </ligand>
</feature>
<dbReference type="Pfam" id="PF01588">
    <property type="entry name" value="tRNA_bind"/>
    <property type="match status" value="1"/>
</dbReference>
<dbReference type="InterPro" id="IPR033911">
    <property type="entry name" value="MetRS_core"/>
</dbReference>
<dbReference type="Pfam" id="PF09334">
    <property type="entry name" value="tRNA-synt_1g"/>
    <property type="match status" value="1"/>
</dbReference>
<dbReference type="PANTHER" id="PTHR45765">
    <property type="entry name" value="METHIONINE--TRNA LIGASE"/>
    <property type="match status" value="1"/>
</dbReference>
<sequence>MSARGGGLLAAQQPAARPHRRSPPAGISCKVRRSMKRLLLTSALPYANGHIHIGHLVEYTQTDIFARYWRMAGRRCIYLCADDTHGTAIMIRARQEGRSEADVIADMSAAHQRDFAAFQIRFDHYGSTNSPANRALCEQIWASLRERGMVTTKDVTQLFDPKEGMFLADRFVKGTCPKCGAEDQYGDSCDRCGSTYAATDLVEPRSALTGARPEVRSAQHLMVAIEPERPFLSTWTQGEGRMPKEIANYLAGHFLSEPLRDWDVSRPAPYFGFEIPDAPGNYWYVWFDAPIGYMAASKEWCDREGEAFDDWWRSEETEIVHVIGKDIVYFHTLFWPAMLRAARFSLPSRVQVHGFLTVNGEKMSKSKGTFVLASTYLKHLDPAYLRYYYASKLSSKVDDIDLNLEELVNKVNAELVNKVVNLASRSSRFVAQTGLSAAYPDDGGLFAAAAAEADAIGAAYAAFDYARATRIIVSLADRANEYVDRMQPWALAKQPEKKAEVQAVCTVALNLFRQIVIYLAPVLPKLADDVARLLGCPMDRWELAKTPLVGTPVAAYEHLMKRVDPGAVEKMIAEGRPAEAAEAAGAAAATGAPVAAEAPAAAGGGAAAEDDGAALAKEPLAPECTIDDFTKVDLRVARIVAAEHVPEAKKLLKLTVSLGGEARRTVFAGIKAYYKPEDLMGRLVIVCANLAPRKMKFGLSEGMVLAAGDETVHLLAPDSGAKPGMRVH</sequence>
<dbReference type="SUPFAM" id="SSF52374">
    <property type="entry name" value="Nucleotidylyl transferase"/>
    <property type="match status" value="1"/>
</dbReference>
<evidence type="ECO:0000256" key="4">
    <source>
        <dbReference type="ARBA" id="ARBA00011738"/>
    </source>
</evidence>
<feature type="domain" description="TRNA-binding" evidence="18">
    <location>
        <begin position="628"/>
        <end position="728"/>
    </location>
</feature>
<dbReference type="InterPro" id="IPR041872">
    <property type="entry name" value="Anticodon_Met"/>
</dbReference>
<feature type="binding site" evidence="16">
    <location>
        <position position="365"/>
    </location>
    <ligand>
        <name>ATP</name>
        <dbReference type="ChEBI" id="CHEBI:30616"/>
    </ligand>
</feature>
<dbReference type="FunFam" id="2.40.50.140:FF:000042">
    <property type="entry name" value="Methionine--tRNA ligase"/>
    <property type="match status" value="1"/>
</dbReference>
<dbReference type="CDD" id="cd00814">
    <property type="entry name" value="MetRS_core"/>
    <property type="match status" value="1"/>
</dbReference>
<dbReference type="PROSITE" id="PS00178">
    <property type="entry name" value="AA_TRNA_LIGASE_I"/>
    <property type="match status" value="1"/>
</dbReference>
<dbReference type="eggNOG" id="COG0073">
    <property type="taxonomic scope" value="Bacteria"/>
</dbReference>
<dbReference type="InterPro" id="IPR023458">
    <property type="entry name" value="Met-tRNA_ligase_1"/>
</dbReference>
<keyword evidence="13 16" id="KW-0648">Protein biosynthesis</keyword>
<dbReference type="SUPFAM" id="SSF57770">
    <property type="entry name" value="Methionyl-tRNA synthetase (MetRS), Zn-domain"/>
    <property type="match status" value="1"/>
</dbReference>
<comment type="catalytic activity">
    <reaction evidence="15 16">
        <text>tRNA(Met) + L-methionine + ATP = L-methionyl-tRNA(Met) + AMP + diphosphate</text>
        <dbReference type="Rhea" id="RHEA:13481"/>
        <dbReference type="Rhea" id="RHEA-COMP:9667"/>
        <dbReference type="Rhea" id="RHEA-COMP:9698"/>
        <dbReference type="ChEBI" id="CHEBI:30616"/>
        <dbReference type="ChEBI" id="CHEBI:33019"/>
        <dbReference type="ChEBI" id="CHEBI:57844"/>
        <dbReference type="ChEBI" id="CHEBI:78442"/>
        <dbReference type="ChEBI" id="CHEBI:78530"/>
        <dbReference type="ChEBI" id="CHEBI:456215"/>
        <dbReference type="EC" id="6.1.1.10"/>
    </reaction>
</comment>
<evidence type="ECO:0000256" key="14">
    <source>
        <dbReference type="ARBA" id="ARBA00023146"/>
    </source>
</evidence>
<comment type="cofactor">
    <cofactor evidence="16">
        <name>Zn(2+)</name>
        <dbReference type="ChEBI" id="CHEBI:29105"/>
    </cofactor>
    <text evidence="16">Binds 1 zinc ion per subunit.</text>
</comment>
<dbReference type="HAMAP" id="MF_00098">
    <property type="entry name" value="Met_tRNA_synth_type1"/>
    <property type="match status" value="1"/>
</dbReference>